<dbReference type="Proteomes" id="UP000325255">
    <property type="component" value="Unassembled WGS sequence"/>
</dbReference>
<dbReference type="PANTHER" id="PTHR13794:SF58">
    <property type="entry name" value="MITOCHONDRIAL ENOLASE SUPERFAMILY MEMBER 1"/>
    <property type="match status" value="1"/>
</dbReference>
<gene>
    <name evidence="5" type="ORF">F1189_04640</name>
</gene>
<name>A0A5M6IZC2_9PROT</name>
<keyword evidence="3" id="KW-0460">Magnesium</keyword>
<dbReference type="CDD" id="cd03316">
    <property type="entry name" value="MR_like"/>
    <property type="match status" value="1"/>
</dbReference>
<dbReference type="Gene3D" id="3.20.20.120">
    <property type="entry name" value="Enolase-like C-terminal domain"/>
    <property type="match status" value="1"/>
</dbReference>
<comment type="caution">
    <text evidence="5">The sequence shown here is derived from an EMBL/GenBank/DDBJ whole genome shotgun (WGS) entry which is preliminary data.</text>
</comment>
<sequence length="407" mass="43926">MLRAHLPDAASPLSYETVTAMVAPGGYRLEIAEVAAYEFRRTLDGRHFGPNARWTERRIPIVRITTRDGQTGMGEGWCEQEAISLFFDQLRSLAPYLLGGDARLIEQHWQTAWSLQSAETPDWIPPAVTSAVDIALWDLRARGFGASVHELLGPQRDAVPVYASGGLYANGKGPAELAAEMQGLVERGFYAVKLKIGRMERDADLARVAAVREAVGPQVEILVDAGECLTTGEAPAMIRRLAELGVTAIQAPLPVTDVPGLLMLNRTGRLRVLVGESEWRVARFRELLRAGAVGVLQLNPGLCGGITQTLKLAALAEAHDVPVCLQNHSTAVLLAACLQIGAARGAVAAVEVHGFHDHLHELLPTQMLQPRDGCLAPDAPGLGLPERMQASRGDIRLIWRLRAGEAG</sequence>
<keyword evidence="6" id="KW-1185">Reference proteome</keyword>
<evidence type="ECO:0000313" key="6">
    <source>
        <dbReference type="Proteomes" id="UP000325255"/>
    </source>
</evidence>
<feature type="domain" description="Mandelate racemase/muconate lactonizing enzyme C-terminal" evidence="4">
    <location>
        <begin position="174"/>
        <end position="271"/>
    </location>
</feature>
<dbReference type="SMART" id="SM00922">
    <property type="entry name" value="MR_MLE"/>
    <property type="match status" value="1"/>
</dbReference>
<dbReference type="InterPro" id="IPR046945">
    <property type="entry name" value="RHMD-like"/>
</dbReference>
<evidence type="ECO:0000256" key="2">
    <source>
        <dbReference type="ARBA" id="ARBA00022723"/>
    </source>
</evidence>
<protein>
    <submittedName>
        <fullName evidence="5">Mandelate racemase/muconate lactonizing enzyme family protein</fullName>
    </submittedName>
</protein>
<dbReference type="EMBL" id="VWPK01000005">
    <property type="protein sequence ID" value="KAA5613700.1"/>
    <property type="molecule type" value="Genomic_DNA"/>
</dbReference>
<dbReference type="Pfam" id="PF02746">
    <property type="entry name" value="MR_MLE_N"/>
    <property type="match status" value="1"/>
</dbReference>
<dbReference type="Pfam" id="PF13378">
    <property type="entry name" value="MR_MLE_C"/>
    <property type="match status" value="1"/>
</dbReference>
<dbReference type="GO" id="GO:0016836">
    <property type="term" value="F:hydro-lyase activity"/>
    <property type="evidence" value="ECO:0007669"/>
    <property type="project" value="TreeGrafter"/>
</dbReference>
<dbReference type="InterPro" id="IPR013341">
    <property type="entry name" value="Mandelate_racemase_N_dom"/>
</dbReference>
<comment type="cofactor">
    <cofactor evidence="1">
        <name>Mg(2+)</name>
        <dbReference type="ChEBI" id="CHEBI:18420"/>
    </cofactor>
</comment>
<dbReference type="InterPro" id="IPR029065">
    <property type="entry name" value="Enolase_C-like"/>
</dbReference>
<dbReference type="InterPro" id="IPR013342">
    <property type="entry name" value="Mandelate_racemase_C"/>
</dbReference>
<dbReference type="GO" id="GO:0016052">
    <property type="term" value="P:carbohydrate catabolic process"/>
    <property type="evidence" value="ECO:0007669"/>
    <property type="project" value="TreeGrafter"/>
</dbReference>
<dbReference type="GO" id="GO:0000287">
    <property type="term" value="F:magnesium ion binding"/>
    <property type="evidence" value="ECO:0007669"/>
    <property type="project" value="TreeGrafter"/>
</dbReference>
<evidence type="ECO:0000256" key="1">
    <source>
        <dbReference type="ARBA" id="ARBA00001946"/>
    </source>
</evidence>
<reference evidence="5 6" key="1">
    <citation type="submission" date="2019-09" db="EMBL/GenBank/DDBJ databases">
        <title>Genome sequence of Rhodovastum atsumiense, a diverse member of the Acetobacteraceae family of non-sulfur purple photosynthetic bacteria.</title>
        <authorList>
            <person name="Meyer T."/>
            <person name="Kyndt J."/>
        </authorList>
    </citation>
    <scope>NUCLEOTIDE SEQUENCE [LARGE SCALE GENOMIC DNA]</scope>
    <source>
        <strain evidence="5 6">DSM 21279</strain>
    </source>
</reference>
<dbReference type="AlphaFoldDB" id="A0A5M6IZC2"/>
<accession>A0A5M6IZC2</accession>
<proteinExistence type="predicted"/>
<dbReference type="SUPFAM" id="SSF54826">
    <property type="entry name" value="Enolase N-terminal domain-like"/>
    <property type="match status" value="1"/>
</dbReference>
<dbReference type="PANTHER" id="PTHR13794">
    <property type="entry name" value="ENOLASE SUPERFAMILY, MANDELATE RACEMASE"/>
    <property type="match status" value="1"/>
</dbReference>
<dbReference type="InterPro" id="IPR029017">
    <property type="entry name" value="Enolase-like_N"/>
</dbReference>
<evidence type="ECO:0000313" key="5">
    <source>
        <dbReference type="EMBL" id="KAA5613700.1"/>
    </source>
</evidence>
<dbReference type="SUPFAM" id="SSF51604">
    <property type="entry name" value="Enolase C-terminal domain-like"/>
    <property type="match status" value="1"/>
</dbReference>
<evidence type="ECO:0000259" key="4">
    <source>
        <dbReference type="SMART" id="SM00922"/>
    </source>
</evidence>
<organism evidence="5 6">
    <name type="scientific">Rhodovastum atsumiense</name>
    <dbReference type="NCBI Taxonomy" id="504468"/>
    <lineage>
        <taxon>Bacteria</taxon>
        <taxon>Pseudomonadati</taxon>
        <taxon>Pseudomonadota</taxon>
        <taxon>Alphaproteobacteria</taxon>
        <taxon>Acetobacterales</taxon>
        <taxon>Acetobacteraceae</taxon>
        <taxon>Rhodovastum</taxon>
    </lineage>
</organism>
<dbReference type="Gene3D" id="3.30.390.10">
    <property type="entry name" value="Enolase-like, N-terminal domain"/>
    <property type="match status" value="1"/>
</dbReference>
<dbReference type="OrthoDB" id="5290054at2"/>
<evidence type="ECO:0000256" key="3">
    <source>
        <dbReference type="ARBA" id="ARBA00022842"/>
    </source>
</evidence>
<keyword evidence="2" id="KW-0479">Metal-binding</keyword>
<dbReference type="InterPro" id="IPR036849">
    <property type="entry name" value="Enolase-like_C_sf"/>
</dbReference>